<keyword evidence="3 6" id="KW-0812">Transmembrane</keyword>
<evidence type="ECO:0000259" key="7">
    <source>
        <dbReference type="Pfam" id="PF01699"/>
    </source>
</evidence>
<organism evidence="8 9">
    <name type="scientific">Symbiodinium pilosum</name>
    <name type="common">Dinoflagellate</name>
    <dbReference type="NCBI Taxonomy" id="2952"/>
    <lineage>
        <taxon>Eukaryota</taxon>
        <taxon>Sar</taxon>
        <taxon>Alveolata</taxon>
        <taxon>Dinophyceae</taxon>
        <taxon>Suessiales</taxon>
        <taxon>Symbiodiniaceae</taxon>
        <taxon>Symbiodinium</taxon>
    </lineage>
</organism>
<evidence type="ECO:0000256" key="6">
    <source>
        <dbReference type="SAM" id="Phobius"/>
    </source>
</evidence>
<protein>
    <submittedName>
        <fullName evidence="8">CCX1 protein</fullName>
    </submittedName>
</protein>
<feature type="transmembrane region" description="Helical" evidence="6">
    <location>
        <begin position="85"/>
        <end position="104"/>
    </location>
</feature>
<feature type="domain" description="Sodium/calcium exchanger membrane region" evidence="7">
    <location>
        <begin position="261"/>
        <end position="348"/>
    </location>
</feature>
<dbReference type="AlphaFoldDB" id="A0A812M306"/>
<evidence type="ECO:0000256" key="5">
    <source>
        <dbReference type="ARBA" id="ARBA00023136"/>
    </source>
</evidence>
<feature type="transmembrane region" description="Helical" evidence="6">
    <location>
        <begin position="54"/>
        <end position="73"/>
    </location>
</feature>
<dbReference type="Pfam" id="PF01699">
    <property type="entry name" value="Na_Ca_ex"/>
    <property type="match status" value="2"/>
</dbReference>
<dbReference type="Proteomes" id="UP000649617">
    <property type="component" value="Unassembled WGS sequence"/>
</dbReference>
<proteinExistence type="predicted"/>
<dbReference type="PANTHER" id="PTHR12266:SF0">
    <property type="entry name" value="MITOCHONDRIAL SODIUM_CALCIUM EXCHANGER PROTEIN"/>
    <property type="match status" value="1"/>
</dbReference>
<evidence type="ECO:0000256" key="2">
    <source>
        <dbReference type="ARBA" id="ARBA00022448"/>
    </source>
</evidence>
<feature type="transmembrane region" description="Helical" evidence="6">
    <location>
        <begin position="326"/>
        <end position="346"/>
    </location>
</feature>
<accession>A0A812M306</accession>
<dbReference type="EMBL" id="CAJNIZ010007324">
    <property type="protein sequence ID" value="CAE7257156.1"/>
    <property type="molecule type" value="Genomic_DNA"/>
</dbReference>
<dbReference type="GO" id="GO:0008324">
    <property type="term" value="F:monoatomic cation transmembrane transporter activity"/>
    <property type="evidence" value="ECO:0007669"/>
    <property type="project" value="TreeGrafter"/>
</dbReference>
<keyword evidence="2" id="KW-0813">Transport</keyword>
<gene>
    <name evidence="8" type="primary">CCX1</name>
    <name evidence="8" type="ORF">SPIL2461_LOCUS5253</name>
</gene>
<name>A0A812M306_SYMPI</name>
<comment type="caution">
    <text evidence="8">The sequence shown here is derived from an EMBL/GenBank/DDBJ whole genome shotgun (WGS) entry which is preliminary data.</text>
</comment>
<dbReference type="InterPro" id="IPR044880">
    <property type="entry name" value="NCX_ion-bd_dom_sf"/>
</dbReference>
<feature type="transmembrane region" description="Helical" evidence="6">
    <location>
        <begin position="224"/>
        <end position="248"/>
    </location>
</feature>
<dbReference type="Gene3D" id="1.20.1420.30">
    <property type="entry name" value="NCX, central ion-binding region"/>
    <property type="match status" value="2"/>
</dbReference>
<keyword evidence="5 6" id="KW-0472">Membrane</keyword>
<evidence type="ECO:0000256" key="1">
    <source>
        <dbReference type="ARBA" id="ARBA00004141"/>
    </source>
</evidence>
<dbReference type="InterPro" id="IPR051359">
    <property type="entry name" value="CaCA_antiporter"/>
</dbReference>
<reference evidence="8" key="1">
    <citation type="submission" date="2021-02" db="EMBL/GenBank/DDBJ databases">
        <authorList>
            <person name="Dougan E. K."/>
            <person name="Rhodes N."/>
            <person name="Thang M."/>
            <person name="Chan C."/>
        </authorList>
    </citation>
    <scope>NUCLEOTIDE SEQUENCE</scope>
</reference>
<comment type="subcellular location">
    <subcellularLocation>
        <location evidence="1">Membrane</location>
        <topology evidence="1">Multi-pass membrane protein</topology>
    </subcellularLocation>
</comment>
<sequence length="377" mass="40168">MPDAMTACSSVNKANDLPLTMGEFLGAANFICIFVLAVVLLVNPGPTEVDGLPFLRDSIVCLLVVVFMVAVTWDNKITLSESMSFFAVYACYIALVLLPGRLCFQVEMVRADEEPTSPSDGNFLPLASESEAEDLEDSKLVGPGLLAYNRPSTLRLVLATLELPFTLARSLCIPSATWSRKERLLSAACPACGVIFMFLSYGGWEAFEASDEVHWAKLETPSEVLNVPGWALALVVGLLASTAVLCLSSAREPPAWHLLLLLWAVVTAVSWFNLLANECVAVLEAFGLNLGISSSVLGITVLAWGNSVGDLVADRALAKQNRSKMAVAGVYGSPILSDLLGLGVALTSHVSQHGALESQLSKQQLAGADVSVFAKHL</sequence>
<evidence type="ECO:0000256" key="3">
    <source>
        <dbReference type="ARBA" id="ARBA00022692"/>
    </source>
</evidence>
<feature type="transmembrane region" description="Helical" evidence="6">
    <location>
        <begin position="286"/>
        <end position="305"/>
    </location>
</feature>
<feature type="domain" description="Sodium/calcium exchanger membrane region" evidence="7">
    <location>
        <begin position="1"/>
        <end position="97"/>
    </location>
</feature>
<dbReference type="GO" id="GO:0016020">
    <property type="term" value="C:membrane"/>
    <property type="evidence" value="ECO:0007669"/>
    <property type="project" value="UniProtKB-SubCell"/>
</dbReference>
<evidence type="ECO:0000256" key="4">
    <source>
        <dbReference type="ARBA" id="ARBA00022989"/>
    </source>
</evidence>
<feature type="transmembrane region" description="Helical" evidence="6">
    <location>
        <begin position="255"/>
        <end position="274"/>
    </location>
</feature>
<evidence type="ECO:0000313" key="9">
    <source>
        <dbReference type="Proteomes" id="UP000649617"/>
    </source>
</evidence>
<dbReference type="GO" id="GO:0006874">
    <property type="term" value="P:intracellular calcium ion homeostasis"/>
    <property type="evidence" value="ECO:0007669"/>
    <property type="project" value="TreeGrafter"/>
</dbReference>
<keyword evidence="4 6" id="KW-1133">Transmembrane helix</keyword>
<dbReference type="InterPro" id="IPR004837">
    <property type="entry name" value="NaCa_Exmemb"/>
</dbReference>
<keyword evidence="9" id="KW-1185">Reference proteome</keyword>
<evidence type="ECO:0000313" key="8">
    <source>
        <dbReference type="EMBL" id="CAE7257156.1"/>
    </source>
</evidence>
<feature type="transmembrane region" description="Helical" evidence="6">
    <location>
        <begin position="24"/>
        <end position="42"/>
    </location>
</feature>
<dbReference type="PANTHER" id="PTHR12266">
    <property type="entry name" value="NA+/CA2+ K+ INDEPENDENT EXCHANGER"/>
    <property type="match status" value="1"/>
</dbReference>
<dbReference type="OrthoDB" id="417205at2759"/>
<feature type="transmembrane region" description="Helical" evidence="6">
    <location>
        <begin position="184"/>
        <end position="204"/>
    </location>
</feature>